<evidence type="ECO:0000313" key="2">
    <source>
        <dbReference type="Proteomes" id="UP001241377"/>
    </source>
</evidence>
<sequence length="381" mass="41798">MTVPSNLGVLNSGVLAPDAAAAKKPKRCTSILHDEDENNTVPCHPISKYIASCPLPPLPSNLARWDARAVQNLRENLRGSHGRGASIIHSDDEGVPEHGLLSEQRHGLNAHHASSFGRRVRIEYSPGQDSIISSDGYIQQGGRDVVSSVGMIDISGGEAMCETASLEQRFLATDFDQLMIPRDHYPNDDLISDGEFDGDVYQADKETRDPMPRPFRSLAIWHRARDDHDIIDEETSSGTRDSDFERFGFARETDSEPSERLGGTPARGQPLAQASSVFSIIDSEDDDSVSSLGIDSDDHQQVKRPLMTCSRMSGPSGSYPMHDLANLSVAKKADEQAGTSVGEMTNKYTKRMDENSERTNRASFESVISDMSFMSGIIEDR</sequence>
<reference evidence="1" key="1">
    <citation type="submission" date="2023-04" db="EMBL/GenBank/DDBJ databases">
        <title>Draft Genome sequencing of Naganishia species isolated from polar environments using Oxford Nanopore Technology.</title>
        <authorList>
            <person name="Leo P."/>
            <person name="Venkateswaran K."/>
        </authorList>
    </citation>
    <scope>NUCLEOTIDE SEQUENCE</scope>
    <source>
        <strain evidence="1">MNA-CCFEE 5261</strain>
    </source>
</reference>
<protein>
    <submittedName>
        <fullName evidence="1">Uncharacterized protein</fullName>
    </submittedName>
</protein>
<dbReference type="EMBL" id="JASBWR010000145">
    <property type="protein sequence ID" value="KAJ9091700.1"/>
    <property type="molecule type" value="Genomic_DNA"/>
</dbReference>
<proteinExistence type="predicted"/>
<gene>
    <name evidence="1" type="ORF">QFC19_008991</name>
</gene>
<organism evidence="1 2">
    <name type="scientific">Naganishia cerealis</name>
    <dbReference type="NCBI Taxonomy" id="610337"/>
    <lineage>
        <taxon>Eukaryota</taxon>
        <taxon>Fungi</taxon>
        <taxon>Dikarya</taxon>
        <taxon>Basidiomycota</taxon>
        <taxon>Agaricomycotina</taxon>
        <taxon>Tremellomycetes</taxon>
        <taxon>Filobasidiales</taxon>
        <taxon>Filobasidiaceae</taxon>
        <taxon>Naganishia</taxon>
    </lineage>
</organism>
<name>A0ACC2UXW3_9TREE</name>
<accession>A0ACC2UXW3</accession>
<keyword evidence="2" id="KW-1185">Reference proteome</keyword>
<dbReference type="Proteomes" id="UP001241377">
    <property type="component" value="Unassembled WGS sequence"/>
</dbReference>
<evidence type="ECO:0000313" key="1">
    <source>
        <dbReference type="EMBL" id="KAJ9091700.1"/>
    </source>
</evidence>
<comment type="caution">
    <text evidence="1">The sequence shown here is derived from an EMBL/GenBank/DDBJ whole genome shotgun (WGS) entry which is preliminary data.</text>
</comment>